<comment type="caution">
    <text evidence="1">The sequence shown here is derived from an EMBL/GenBank/DDBJ whole genome shotgun (WGS) entry which is preliminary data.</text>
</comment>
<keyword evidence="2" id="KW-1185">Reference proteome</keyword>
<sequence>MLMMGTERTVTREFFLTPVRRHLVDLDRKSIPFFAYFGLRLEGRPGQSAISAGQFGNDSAAVSSMR</sequence>
<evidence type="ECO:0000313" key="2">
    <source>
        <dbReference type="Proteomes" id="UP001168821"/>
    </source>
</evidence>
<gene>
    <name evidence="1" type="ORF">Zmor_003468</name>
</gene>
<organism evidence="1 2">
    <name type="scientific">Zophobas morio</name>
    <dbReference type="NCBI Taxonomy" id="2755281"/>
    <lineage>
        <taxon>Eukaryota</taxon>
        <taxon>Metazoa</taxon>
        <taxon>Ecdysozoa</taxon>
        <taxon>Arthropoda</taxon>
        <taxon>Hexapoda</taxon>
        <taxon>Insecta</taxon>
        <taxon>Pterygota</taxon>
        <taxon>Neoptera</taxon>
        <taxon>Endopterygota</taxon>
        <taxon>Coleoptera</taxon>
        <taxon>Polyphaga</taxon>
        <taxon>Cucujiformia</taxon>
        <taxon>Tenebrionidae</taxon>
        <taxon>Zophobas</taxon>
    </lineage>
</organism>
<dbReference type="AlphaFoldDB" id="A0AA38HP67"/>
<evidence type="ECO:0000313" key="1">
    <source>
        <dbReference type="EMBL" id="KAJ3640152.1"/>
    </source>
</evidence>
<protein>
    <submittedName>
        <fullName evidence="1">Uncharacterized protein</fullName>
    </submittedName>
</protein>
<proteinExistence type="predicted"/>
<dbReference type="Proteomes" id="UP001168821">
    <property type="component" value="Unassembled WGS sequence"/>
</dbReference>
<accession>A0AA38HP67</accession>
<name>A0AA38HP67_9CUCU</name>
<reference evidence="1" key="1">
    <citation type="journal article" date="2023" name="G3 (Bethesda)">
        <title>Whole genome assemblies of Zophobas morio and Tenebrio molitor.</title>
        <authorList>
            <person name="Kaur S."/>
            <person name="Stinson S.A."/>
            <person name="diCenzo G.C."/>
        </authorList>
    </citation>
    <scope>NUCLEOTIDE SEQUENCE</scope>
    <source>
        <strain evidence="1">QUZm001</strain>
    </source>
</reference>
<dbReference type="EMBL" id="JALNTZ010000010">
    <property type="protein sequence ID" value="KAJ3640152.1"/>
    <property type="molecule type" value="Genomic_DNA"/>
</dbReference>